<dbReference type="Proteomes" id="UP001138661">
    <property type="component" value="Unassembled WGS sequence"/>
</dbReference>
<dbReference type="RefSeq" id="WP_219502874.1">
    <property type="nucleotide sequence ID" value="NZ_JAHXDN010000003.1"/>
</dbReference>
<evidence type="ECO:0000259" key="1">
    <source>
        <dbReference type="Pfam" id="PF10124"/>
    </source>
</evidence>
<keyword evidence="3" id="KW-1185">Reference proteome</keyword>
<sequence length="296" mass="32779">MLVTRETLQGLRTGFSALYQAGLSQVESQYAAIATVVPSTTSENTYGWLGSLPNMREWIGPRQLQALMEHEYTVKNKDFELTVRVQRNHIKDDNLGIYNPLFTEMGRATGAHPDQQCFGALAGGFDQRCYDGQYFFDTDHPVIADDGSIITVSNTGGGTGPAWFLMDDSRAIKPVIYQDREAPQFVAVDNVNDPSVFHNKEFLYGVDGRNNTGYGFWQMAYGSQQPLTPENYEAARVAIGTMTGDHGRKLGLRGKLLVVPQQLEGAAIELLNSERQANGATNKWKGTAKLMLADWL</sequence>
<dbReference type="AlphaFoldDB" id="A0A9X1FW12"/>
<dbReference type="EMBL" id="JAHXDN010000003">
    <property type="protein sequence ID" value="MBW4708626.1"/>
    <property type="molecule type" value="Genomic_DNA"/>
</dbReference>
<organism evidence="2 3">
    <name type="scientific">Roseobacter insulae</name>
    <dbReference type="NCBI Taxonomy" id="2859783"/>
    <lineage>
        <taxon>Bacteria</taxon>
        <taxon>Pseudomonadati</taxon>
        <taxon>Pseudomonadota</taxon>
        <taxon>Alphaproteobacteria</taxon>
        <taxon>Rhodobacterales</taxon>
        <taxon>Roseobacteraceae</taxon>
        <taxon>Roseobacter</taxon>
    </lineage>
</organism>
<accession>A0A9X1FW12</accession>
<dbReference type="InterPro" id="IPR018774">
    <property type="entry name" value="Phage_Mu_GpT"/>
</dbReference>
<evidence type="ECO:0000313" key="3">
    <source>
        <dbReference type="Proteomes" id="UP001138661"/>
    </source>
</evidence>
<reference evidence="2" key="1">
    <citation type="submission" date="2021-07" db="EMBL/GenBank/DDBJ databases">
        <title>Roseobacter insulae sp. nov., isolated from a tidal flat.</title>
        <authorList>
            <person name="Park S."/>
            <person name="Yoon J.-H."/>
        </authorList>
    </citation>
    <scope>NUCLEOTIDE SEQUENCE</scope>
    <source>
        <strain evidence="2">YSTF-M11</strain>
    </source>
</reference>
<name>A0A9X1FW12_9RHOB</name>
<proteinExistence type="predicted"/>
<gene>
    <name evidence="2" type="ORF">KX928_12610</name>
</gene>
<comment type="caution">
    <text evidence="2">The sequence shown here is derived from an EMBL/GenBank/DDBJ whole genome shotgun (WGS) entry which is preliminary data.</text>
</comment>
<evidence type="ECO:0000313" key="2">
    <source>
        <dbReference type="EMBL" id="MBW4708626.1"/>
    </source>
</evidence>
<protein>
    <submittedName>
        <fullName evidence="2">Mu-like prophage major head subunit gpT family protein</fullName>
    </submittedName>
</protein>
<feature type="domain" description="Bacteriophage Mu GpT" evidence="1">
    <location>
        <begin position="8"/>
        <end position="296"/>
    </location>
</feature>
<dbReference type="Pfam" id="PF10124">
    <property type="entry name" value="Mu-like_gpT"/>
    <property type="match status" value="1"/>
</dbReference>